<dbReference type="PANTHER" id="PTHR13621:SF2">
    <property type="entry name" value="PROLINE-RICH PROTEIN PRCC"/>
    <property type="match status" value="1"/>
</dbReference>
<feature type="compositionally biased region" description="Acidic residues" evidence="1">
    <location>
        <begin position="220"/>
        <end position="230"/>
    </location>
</feature>
<proteinExistence type="predicted"/>
<protein>
    <submittedName>
        <fullName evidence="2">Putative proline-rich protein PRCC</fullName>
    </submittedName>
</protein>
<dbReference type="EMBL" id="GHES01003592">
    <property type="protein sequence ID" value="MPA34151.1"/>
    <property type="molecule type" value="Transcribed_RNA"/>
</dbReference>
<organism evidence="2">
    <name type="scientific">Davidia involucrata</name>
    <name type="common">Dove tree</name>
    <dbReference type="NCBI Taxonomy" id="16924"/>
    <lineage>
        <taxon>Eukaryota</taxon>
        <taxon>Viridiplantae</taxon>
        <taxon>Streptophyta</taxon>
        <taxon>Embryophyta</taxon>
        <taxon>Tracheophyta</taxon>
        <taxon>Spermatophyta</taxon>
        <taxon>Magnoliopsida</taxon>
        <taxon>eudicotyledons</taxon>
        <taxon>Gunneridae</taxon>
        <taxon>Pentapetalae</taxon>
        <taxon>asterids</taxon>
        <taxon>Cornales</taxon>
        <taxon>Nyssaceae</taxon>
        <taxon>Davidia</taxon>
    </lineage>
</organism>
<feature type="compositionally biased region" description="Low complexity" evidence="1">
    <location>
        <begin position="116"/>
        <end position="132"/>
    </location>
</feature>
<feature type="compositionally biased region" description="Acidic residues" evidence="1">
    <location>
        <begin position="11"/>
        <end position="20"/>
    </location>
</feature>
<feature type="compositionally biased region" description="Low complexity" evidence="1">
    <location>
        <begin position="155"/>
        <end position="174"/>
    </location>
</feature>
<dbReference type="InterPro" id="IPR018800">
    <property type="entry name" value="PRCC"/>
</dbReference>
<feature type="compositionally biased region" description="Basic and acidic residues" evidence="1">
    <location>
        <begin position="21"/>
        <end position="31"/>
    </location>
</feature>
<feature type="compositionally biased region" description="Low complexity" evidence="1">
    <location>
        <begin position="51"/>
        <end position="92"/>
    </location>
</feature>
<name>A0A5B6YR13_DAVIN</name>
<sequence length="482" mass="52575">MDSLLANYASSDDDENEEEQQEKKQKQREWEQTDYPSQPEPTSKFGGRSTSSIFSFLPPPKSSSLSPPKSNLPKPPQTLTNLSSPSSNNQDQQQEEYSKSGEQSSSSAVNFSYPAKPSSSLFSFLPEPKSSSIFSSLPPKTHQSDSQDLTNPAIPSSSLFSSLPQPKSSSISSSLPPPKIHQSDTQALPNLSSSSSGPNPKRVVQFRPPINLSLLKSRDDEDDDDDDEYEEKQRKGSKEFIQTSSVKSFLSSIPAPKNSVALGALPSSVGSGRRSIIEADVPASNNDGIRTENEVSVNSNFGSYEGQWIDGSSSNSLGTVSGSSEYTVGDGGGGDASYWGSANEDHVNYGGYENYGNYGHYESNWVDGPATTPTPDMSAIAESVMRVPGKRGRNEVPLEIVEVKQDELIKNRPRVDQAKLTGIAFGPSYQPVSTKGKPTKLHKRKHQIGSLYFDMRQKEMELAERRSKGFLTKAETQAKYGW</sequence>
<dbReference type="Pfam" id="PF10253">
    <property type="entry name" value="PRCC"/>
    <property type="match status" value="1"/>
</dbReference>
<dbReference type="AlphaFoldDB" id="A0A5B6YR13"/>
<gene>
    <name evidence="2" type="ORF">Din_003592</name>
</gene>
<evidence type="ECO:0000256" key="1">
    <source>
        <dbReference type="SAM" id="MobiDB-lite"/>
    </source>
</evidence>
<accession>A0A5B6YR13</accession>
<dbReference type="PANTHER" id="PTHR13621">
    <property type="entry name" value="PROLINE-RICH PROTEIN PRCC"/>
    <property type="match status" value="1"/>
</dbReference>
<feature type="compositionally biased region" description="Polar residues" evidence="1">
    <location>
        <begin position="144"/>
        <end position="154"/>
    </location>
</feature>
<evidence type="ECO:0000313" key="2">
    <source>
        <dbReference type="EMBL" id="MPA34151.1"/>
    </source>
</evidence>
<reference evidence="2" key="1">
    <citation type="submission" date="2019-08" db="EMBL/GenBank/DDBJ databases">
        <title>Reference gene set and small RNA set construction with multiple tissues from Davidia involucrata Baill.</title>
        <authorList>
            <person name="Yang H."/>
            <person name="Zhou C."/>
            <person name="Li G."/>
            <person name="Wang J."/>
            <person name="Gao P."/>
            <person name="Wang M."/>
            <person name="Wang R."/>
            <person name="Zhao Y."/>
        </authorList>
    </citation>
    <scope>NUCLEOTIDE SEQUENCE</scope>
    <source>
        <tissue evidence="2">Mixed with DoveR01_LX</tissue>
    </source>
</reference>
<feature type="region of interest" description="Disordered" evidence="1">
    <location>
        <begin position="1"/>
        <end position="240"/>
    </location>
</feature>
<dbReference type="GO" id="GO:0005634">
    <property type="term" value="C:nucleus"/>
    <property type="evidence" value="ECO:0007669"/>
    <property type="project" value="TreeGrafter"/>
</dbReference>